<reference evidence="10" key="1">
    <citation type="submission" date="2022-01" db="EMBL/GenBank/DDBJ databases">
        <authorList>
            <person name="Wang Y."/>
        </authorList>
    </citation>
    <scope>NUCLEOTIDE SEQUENCE</scope>
    <source>
        <strain evidence="10">WB101</strain>
    </source>
</reference>
<dbReference type="SUPFAM" id="SSF56954">
    <property type="entry name" value="Outer membrane efflux proteins (OEP)"/>
    <property type="match status" value="1"/>
</dbReference>
<name>A0ABS9KCH1_9BACT</name>
<dbReference type="InterPro" id="IPR003423">
    <property type="entry name" value="OMP_efflux"/>
</dbReference>
<dbReference type="PANTHER" id="PTHR30026">
    <property type="entry name" value="OUTER MEMBRANE PROTEIN TOLC"/>
    <property type="match status" value="1"/>
</dbReference>
<comment type="caution">
    <text evidence="10">The sequence shown here is derived from an EMBL/GenBank/DDBJ whole genome shotgun (WGS) entry which is preliminary data.</text>
</comment>
<gene>
    <name evidence="10" type="ORF">L6773_08200</name>
</gene>
<dbReference type="Proteomes" id="UP001165366">
    <property type="component" value="Unassembled WGS sequence"/>
</dbReference>
<evidence type="ECO:0000256" key="1">
    <source>
        <dbReference type="ARBA" id="ARBA00004442"/>
    </source>
</evidence>
<evidence type="ECO:0000256" key="2">
    <source>
        <dbReference type="ARBA" id="ARBA00007613"/>
    </source>
</evidence>
<feature type="chain" id="PRO_5046664930" evidence="9">
    <location>
        <begin position="27"/>
        <end position="454"/>
    </location>
</feature>
<keyword evidence="6" id="KW-0472">Membrane</keyword>
<keyword evidence="7" id="KW-0998">Cell outer membrane</keyword>
<evidence type="ECO:0000256" key="7">
    <source>
        <dbReference type="ARBA" id="ARBA00023237"/>
    </source>
</evidence>
<reference evidence="10" key="2">
    <citation type="submission" date="2024-05" db="EMBL/GenBank/DDBJ databases">
        <title>Rhodohalobacter halophilus gen. nov., sp. nov., a moderately halophilic member of the family Balneolaceae.</title>
        <authorList>
            <person name="Xia J."/>
        </authorList>
    </citation>
    <scope>NUCLEOTIDE SEQUENCE</scope>
    <source>
        <strain evidence="10">WB101</strain>
    </source>
</reference>
<protein>
    <submittedName>
        <fullName evidence="10">TolC family protein</fullName>
    </submittedName>
</protein>
<keyword evidence="4" id="KW-1134">Transmembrane beta strand</keyword>
<keyword evidence="3" id="KW-0813">Transport</keyword>
<evidence type="ECO:0000256" key="9">
    <source>
        <dbReference type="SAM" id="SignalP"/>
    </source>
</evidence>
<evidence type="ECO:0000256" key="4">
    <source>
        <dbReference type="ARBA" id="ARBA00022452"/>
    </source>
</evidence>
<feature type="coiled-coil region" evidence="8">
    <location>
        <begin position="364"/>
        <end position="398"/>
    </location>
</feature>
<comment type="similarity">
    <text evidence="2">Belongs to the outer membrane factor (OMF) (TC 1.B.17) family.</text>
</comment>
<evidence type="ECO:0000256" key="6">
    <source>
        <dbReference type="ARBA" id="ARBA00023136"/>
    </source>
</evidence>
<dbReference type="EMBL" id="JAKLWS010000008">
    <property type="protein sequence ID" value="MCG2588541.1"/>
    <property type="molecule type" value="Genomic_DNA"/>
</dbReference>
<dbReference type="Pfam" id="PF02321">
    <property type="entry name" value="OEP"/>
    <property type="match status" value="2"/>
</dbReference>
<comment type="subcellular location">
    <subcellularLocation>
        <location evidence="1">Cell outer membrane</location>
    </subcellularLocation>
</comment>
<evidence type="ECO:0000313" key="11">
    <source>
        <dbReference type="Proteomes" id="UP001165366"/>
    </source>
</evidence>
<dbReference type="Gene3D" id="1.20.1600.10">
    <property type="entry name" value="Outer membrane efflux proteins (OEP)"/>
    <property type="match status" value="1"/>
</dbReference>
<dbReference type="InterPro" id="IPR051906">
    <property type="entry name" value="TolC-like"/>
</dbReference>
<evidence type="ECO:0000256" key="3">
    <source>
        <dbReference type="ARBA" id="ARBA00022448"/>
    </source>
</evidence>
<evidence type="ECO:0000256" key="8">
    <source>
        <dbReference type="SAM" id="Coils"/>
    </source>
</evidence>
<proteinExistence type="inferred from homology"/>
<keyword evidence="5" id="KW-0812">Transmembrane</keyword>
<evidence type="ECO:0000313" key="10">
    <source>
        <dbReference type="EMBL" id="MCG2588541.1"/>
    </source>
</evidence>
<keyword evidence="11" id="KW-1185">Reference proteome</keyword>
<feature type="signal peptide" evidence="9">
    <location>
        <begin position="1"/>
        <end position="26"/>
    </location>
</feature>
<organism evidence="10 11">
    <name type="scientific">Rhodohalobacter sulfatireducens</name>
    <dbReference type="NCBI Taxonomy" id="2911366"/>
    <lineage>
        <taxon>Bacteria</taxon>
        <taxon>Pseudomonadati</taxon>
        <taxon>Balneolota</taxon>
        <taxon>Balneolia</taxon>
        <taxon>Balneolales</taxon>
        <taxon>Balneolaceae</taxon>
        <taxon>Rhodohalobacter</taxon>
    </lineage>
</organism>
<keyword evidence="9" id="KW-0732">Signal</keyword>
<keyword evidence="8" id="KW-0175">Coiled coil</keyword>
<sequence>MNHFKSHVPKLYLVFMIFLIPFQVTAQSDLSDADTMNLSLSEAMNMALDQNFNLEQAGFDVDKTHAQYRQTNAVFLPQLSFEYNAISTDDPLNVFGFKLKQEVVSQQDFNPALLNYPDAYENYSAKFEVRQPLFNPDMIMQRSAVKSKLNSANEQLDGTRNYIRFQVRQQYFNLVLHLGQLEVLETALETAGEHRRQAENYFDQGMISREDYLAAKVYELDMESRVLQTENDIEKVQEQLALMLGLEGSVAIRPTEDLEFVPAPQIPVDLSDFELNNAQTRAFDYQVSAAQKMVKSAGFSFLPSVNLFGSYEFNDNEFANFDASSYMIGANLRWNIFSGFSKAGKVMEARADYRKAKSMQEQHLLEQENRVREAVRSLNHATKEIELTEESINQSTQNVEIRSNRYEEGMERTTDLLEAETKLAEAKLKNVMALYKYNMSIAALEMLLEEDFNN</sequence>
<dbReference type="PANTHER" id="PTHR30026:SF20">
    <property type="entry name" value="OUTER MEMBRANE PROTEIN TOLC"/>
    <property type="match status" value="1"/>
</dbReference>
<evidence type="ECO:0000256" key="5">
    <source>
        <dbReference type="ARBA" id="ARBA00022692"/>
    </source>
</evidence>
<accession>A0ABS9KCH1</accession>